<keyword evidence="2" id="KW-1185">Reference proteome</keyword>
<dbReference type="EMBL" id="MN642089">
    <property type="protein sequence ID" value="QGH71875.1"/>
    <property type="molecule type" value="Genomic_DNA"/>
</dbReference>
<protein>
    <submittedName>
        <fullName evidence="1">Uncharacterized protein</fullName>
    </submittedName>
</protein>
<evidence type="ECO:0000313" key="2">
    <source>
        <dbReference type="Proteomes" id="UP000464669"/>
    </source>
</evidence>
<organism evidence="1 2">
    <name type="scientific">Klebsiella phage N1M2</name>
    <dbReference type="NCBI Taxonomy" id="2664939"/>
    <lineage>
        <taxon>Viruses</taxon>
        <taxon>Duplodnaviria</taxon>
        <taxon>Heunggongvirae</taxon>
        <taxon>Uroviricota</taxon>
        <taxon>Caudoviricetes</taxon>
        <taxon>Chimalliviridae</taxon>
        <taxon>Nimduovirus</taxon>
        <taxon>Nimduovirus N1M2</taxon>
    </lineage>
</organism>
<accession>A0A6B7ZEN9</accession>
<reference evidence="1 2" key="1">
    <citation type="submission" date="2019-11" db="EMBL/GenBank/DDBJ databases">
        <authorList>
            <person name="Lewis R."/>
            <person name="Clooney A.G."/>
            <person name="Stockdale S.R."/>
            <person name="Buttimer C."/>
            <person name="Draper L.A."/>
            <person name="Ross R.P."/>
            <person name="Hill C."/>
        </authorList>
    </citation>
    <scope>NUCLEOTIDE SEQUENCE [LARGE SCALE GENOMIC DNA]</scope>
</reference>
<dbReference type="Proteomes" id="UP000464669">
    <property type="component" value="Segment"/>
</dbReference>
<sequence length="162" mass="19236">MKCLKHNLSDTMKENDDGLIELDSRNLDEFLYKLGSDVGRSVWWKLWIKTKWKLEAIREKLEGSNEEINFLHYDLRHLGYAKRKNQPLRLRYFNKHGELKSARFIVTWSYGSYLIKESKFPLVKPGKPLKGPMTIKKGRCYKRKISFTGFVRSWEVSFNSTL</sequence>
<proteinExistence type="predicted"/>
<gene>
    <name evidence="1" type="ORF">N1M2_12</name>
</gene>
<evidence type="ECO:0000313" key="1">
    <source>
        <dbReference type="EMBL" id="QGH71875.1"/>
    </source>
</evidence>
<name>A0A6B7ZEN9_9CAUD</name>